<protein>
    <recommendedName>
        <fullName evidence="7">Metallo-beta-lactamase domain-containing protein</fullName>
    </recommendedName>
</protein>
<dbReference type="Gene3D" id="3.40.50.10710">
    <property type="entry name" value="Metallo-hydrolase/oxidoreductase"/>
    <property type="match status" value="1"/>
</dbReference>
<name>A0A0F9HH14_9ZZZZ</name>
<dbReference type="InterPro" id="IPR055132">
    <property type="entry name" value="RNase_J_b_CASP"/>
</dbReference>
<dbReference type="InterPro" id="IPR011108">
    <property type="entry name" value="RMMBL"/>
</dbReference>
<keyword evidence="6" id="KW-0694">RNA-binding</keyword>
<evidence type="ECO:0000256" key="5">
    <source>
        <dbReference type="ARBA" id="ARBA00022839"/>
    </source>
</evidence>
<reference evidence="8" key="1">
    <citation type="journal article" date="2015" name="Nature">
        <title>Complex archaea that bridge the gap between prokaryotes and eukaryotes.</title>
        <authorList>
            <person name="Spang A."/>
            <person name="Saw J.H."/>
            <person name="Jorgensen S.L."/>
            <person name="Zaremba-Niedzwiedzka K."/>
            <person name="Martijn J."/>
            <person name="Lind A.E."/>
            <person name="van Eijk R."/>
            <person name="Schleper C."/>
            <person name="Guy L."/>
            <person name="Ettema T.J."/>
        </authorList>
    </citation>
    <scope>NUCLEOTIDE SEQUENCE</scope>
</reference>
<dbReference type="GO" id="GO:0046872">
    <property type="term" value="F:metal ion binding"/>
    <property type="evidence" value="ECO:0007669"/>
    <property type="project" value="UniProtKB-KW"/>
</dbReference>
<dbReference type="InterPro" id="IPR001587">
    <property type="entry name" value="RNase_J_CS"/>
</dbReference>
<dbReference type="EMBL" id="LAZR01015146">
    <property type="protein sequence ID" value="KKM14432.1"/>
    <property type="molecule type" value="Genomic_DNA"/>
</dbReference>
<dbReference type="CDD" id="cd07714">
    <property type="entry name" value="RNaseJ_MBL-fold"/>
    <property type="match status" value="1"/>
</dbReference>
<evidence type="ECO:0000313" key="8">
    <source>
        <dbReference type="EMBL" id="KKM14432.1"/>
    </source>
</evidence>
<dbReference type="Pfam" id="PF22505">
    <property type="entry name" value="RNase_J_b_CASP"/>
    <property type="match status" value="1"/>
</dbReference>
<dbReference type="InterPro" id="IPR041636">
    <property type="entry name" value="RNase_J_C"/>
</dbReference>
<dbReference type="PANTHER" id="PTHR43694">
    <property type="entry name" value="RIBONUCLEASE J"/>
    <property type="match status" value="1"/>
</dbReference>
<sequence>ITRIPLSHMSSERLIYLPLGGAGEIGMNAYVYGYGKPGKERLIVVDLGVAFPDMDTSPGVDLIIPDIAWLEARRNQIEAIFITHAHEDHVGAVAHTYDRLRAPIYTRKFTANIAKRKMDEYGHPDDAVTTVAPWPAQTTVGPFTVGFLPMSHSIPESSSLVIDVAGDRLIHSGDFKIDMTPGVGEPYDPAAWAEVSKDGIKALICDSTNVFSQHAGRSEATVGPEIEKLLGSAQGMVVATTFASNVARVKTLADAGERAGRSVVLLGRAMKRMVEASLETGVMKDFPPVVSPEEARGIPRENLMLLVTGSQGERRAASAQLARGKYMGLEMKEGDMFLFSSKTIPGNERGVIKVINSFSEMGVDIVDDSSGLYHVSGHANRPDLETLHDVVKPQILIPMHGEHRHLREHVKIANAKGMKGVLAVNGMMIDLSGNEPKVAEYVDSGRTYIDGSTQIGAMDGVVRDRIRMALNGHVTVTVILDENDEALGDPWVDTMGLPEQGRSKASLVEVLEVDLGQFLGRANAKTLRDDDKLHDGLKRTVRQSANDEIGKKPEVTIVVSRLS</sequence>
<dbReference type="GO" id="GO:0004527">
    <property type="term" value="F:exonuclease activity"/>
    <property type="evidence" value="ECO:0007669"/>
    <property type="project" value="UniProtKB-KW"/>
</dbReference>
<evidence type="ECO:0000256" key="6">
    <source>
        <dbReference type="ARBA" id="ARBA00022884"/>
    </source>
</evidence>
<dbReference type="AlphaFoldDB" id="A0A0F9HH14"/>
<comment type="caution">
    <text evidence="8">The sequence shown here is derived from an EMBL/GenBank/DDBJ whole genome shotgun (WGS) entry which is preliminary data.</text>
</comment>
<evidence type="ECO:0000256" key="1">
    <source>
        <dbReference type="ARBA" id="ARBA00022722"/>
    </source>
</evidence>
<evidence type="ECO:0000256" key="4">
    <source>
        <dbReference type="ARBA" id="ARBA00022833"/>
    </source>
</evidence>
<dbReference type="Pfam" id="PF07521">
    <property type="entry name" value="RMMBL"/>
    <property type="match status" value="1"/>
</dbReference>
<dbReference type="InterPro" id="IPR036866">
    <property type="entry name" value="RibonucZ/Hydroxyglut_hydro"/>
</dbReference>
<keyword evidence="2" id="KW-0479">Metal-binding</keyword>
<dbReference type="SUPFAM" id="SSF56281">
    <property type="entry name" value="Metallo-hydrolase/oxidoreductase"/>
    <property type="match status" value="1"/>
</dbReference>
<dbReference type="GO" id="GO:0003723">
    <property type="term" value="F:RNA binding"/>
    <property type="evidence" value="ECO:0007669"/>
    <property type="project" value="UniProtKB-KW"/>
</dbReference>
<dbReference type="PANTHER" id="PTHR43694:SF1">
    <property type="entry name" value="RIBONUCLEASE J"/>
    <property type="match status" value="1"/>
</dbReference>
<dbReference type="Pfam" id="PF00753">
    <property type="entry name" value="Lactamase_B"/>
    <property type="match status" value="1"/>
</dbReference>
<feature type="non-terminal residue" evidence="8">
    <location>
        <position position="1"/>
    </location>
</feature>
<accession>A0A0F9HH14</accession>
<evidence type="ECO:0000259" key="7">
    <source>
        <dbReference type="SMART" id="SM00849"/>
    </source>
</evidence>
<dbReference type="Pfam" id="PF17770">
    <property type="entry name" value="RNase_J_C"/>
    <property type="match status" value="1"/>
</dbReference>
<keyword evidence="4" id="KW-0862">Zinc</keyword>
<feature type="domain" description="Metallo-beta-lactamase" evidence="7">
    <location>
        <begin position="26"/>
        <end position="214"/>
    </location>
</feature>
<organism evidence="8">
    <name type="scientific">marine sediment metagenome</name>
    <dbReference type="NCBI Taxonomy" id="412755"/>
    <lineage>
        <taxon>unclassified sequences</taxon>
        <taxon>metagenomes</taxon>
        <taxon>ecological metagenomes</taxon>
    </lineage>
</organism>
<keyword evidence="5" id="KW-0269">Exonuclease</keyword>
<evidence type="ECO:0000256" key="3">
    <source>
        <dbReference type="ARBA" id="ARBA00022801"/>
    </source>
</evidence>
<proteinExistence type="predicted"/>
<gene>
    <name evidence="8" type="ORF">LCGC14_1706180</name>
</gene>
<dbReference type="Gene3D" id="3.10.20.580">
    <property type="match status" value="1"/>
</dbReference>
<keyword evidence="1" id="KW-0540">Nuclease</keyword>
<dbReference type="Gene3D" id="3.60.15.10">
    <property type="entry name" value="Ribonuclease Z/Hydroxyacylglutathione hydrolase-like"/>
    <property type="match status" value="1"/>
</dbReference>
<dbReference type="SMART" id="SM00849">
    <property type="entry name" value="Lactamase_B"/>
    <property type="match status" value="1"/>
</dbReference>
<keyword evidence="3" id="KW-0378">Hydrolase</keyword>
<dbReference type="InterPro" id="IPR042173">
    <property type="entry name" value="RNase_J_2"/>
</dbReference>
<dbReference type="InterPro" id="IPR001279">
    <property type="entry name" value="Metallo-B-lactamas"/>
</dbReference>
<evidence type="ECO:0000256" key="2">
    <source>
        <dbReference type="ARBA" id="ARBA00022723"/>
    </source>
</evidence>
<dbReference type="PROSITE" id="PS01292">
    <property type="entry name" value="UPF0036"/>
    <property type="match status" value="1"/>
</dbReference>